<evidence type="ECO:0000313" key="1">
    <source>
        <dbReference type="EMBL" id="MPN01652.1"/>
    </source>
</evidence>
<name>A0A645EK45_9ZZZZ</name>
<proteinExistence type="predicted"/>
<protein>
    <submittedName>
        <fullName evidence="1">Uncharacterized protein</fullName>
    </submittedName>
</protein>
<organism evidence="1">
    <name type="scientific">bioreactor metagenome</name>
    <dbReference type="NCBI Taxonomy" id="1076179"/>
    <lineage>
        <taxon>unclassified sequences</taxon>
        <taxon>metagenomes</taxon>
        <taxon>ecological metagenomes</taxon>
    </lineage>
</organism>
<accession>A0A645EK45</accession>
<comment type="caution">
    <text evidence="1">The sequence shown here is derived from an EMBL/GenBank/DDBJ whole genome shotgun (WGS) entry which is preliminary data.</text>
</comment>
<gene>
    <name evidence="1" type="ORF">SDC9_148862</name>
</gene>
<sequence length="85" mass="9703">MAMNMDQMQIMMAKMHQQNVMYDTQLAQHFQDISNIFSNMAQGEYQMFQMHLNRAQGTSMQMQNAAPQLNNGMDMSNGSNNTGSM</sequence>
<dbReference type="AlphaFoldDB" id="A0A645EK45"/>
<reference evidence="1" key="1">
    <citation type="submission" date="2019-08" db="EMBL/GenBank/DDBJ databases">
        <authorList>
            <person name="Kucharzyk K."/>
            <person name="Murdoch R.W."/>
            <person name="Higgins S."/>
            <person name="Loffler F."/>
        </authorList>
    </citation>
    <scope>NUCLEOTIDE SEQUENCE</scope>
</reference>
<dbReference type="EMBL" id="VSSQ01047645">
    <property type="protein sequence ID" value="MPN01652.1"/>
    <property type="molecule type" value="Genomic_DNA"/>
</dbReference>